<feature type="region of interest" description="Disordered" evidence="1">
    <location>
        <begin position="648"/>
        <end position="668"/>
    </location>
</feature>
<feature type="region of interest" description="Disordered" evidence="1">
    <location>
        <begin position="568"/>
        <end position="602"/>
    </location>
</feature>
<dbReference type="EMBL" id="JAKELL010000050">
    <property type="protein sequence ID" value="KAH8987036.1"/>
    <property type="molecule type" value="Genomic_DNA"/>
</dbReference>
<accession>A0AAD4QBG5</accession>
<dbReference type="AlphaFoldDB" id="A0AAD4QBG5"/>
<keyword evidence="3" id="KW-1185">Reference proteome</keyword>
<evidence type="ECO:0000256" key="1">
    <source>
        <dbReference type="SAM" id="MobiDB-lite"/>
    </source>
</evidence>
<reference evidence="2" key="1">
    <citation type="submission" date="2022-01" db="EMBL/GenBank/DDBJ databases">
        <title>Comparative genomics reveals a dynamic genome evolution in the ectomycorrhizal milk-cap (Lactarius) mushrooms.</title>
        <authorList>
            <consortium name="DOE Joint Genome Institute"/>
            <person name="Lebreton A."/>
            <person name="Tang N."/>
            <person name="Kuo A."/>
            <person name="LaButti K."/>
            <person name="Drula E."/>
            <person name="Barry K."/>
            <person name="Clum A."/>
            <person name="Lipzen A."/>
            <person name="Mousain D."/>
            <person name="Ng V."/>
            <person name="Wang R."/>
            <person name="Wang X."/>
            <person name="Dai Y."/>
            <person name="Henrissat B."/>
            <person name="Grigoriev I.V."/>
            <person name="Guerin-Laguette A."/>
            <person name="Yu F."/>
            <person name="Martin F.M."/>
        </authorList>
    </citation>
    <scope>NUCLEOTIDE SEQUENCE</scope>
    <source>
        <strain evidence="2">QP</strain>
    </source>
</reference>
<feature type="region of interest" description="Disordered" evidence="1">
    <location>
        <begin position="526"/>
        <end position="549"/>
    </location>
</feature>
<evidence type="ECO:0000313" key="3">
    <source>
        <dbReference type="Proteomes" id="UP001201163"/>
    </source>
</evidence>
<protein>
    <submittedName>
        <fullName evidence="2">Uncharacterized protein</fullName>
    </submittedName>
</protein>
<evidence type="ECO:0000313" key="2">
    <source>
        <dbReference type="EMBL" id="KAH8987036.1"/>
    </source>
</evidence>
<proteinExistence type="predicted"/>
<feature type="compositionally biased region" description="Polar residues" evidence="1">
    <location>
        <begin position="535"/>
        <end position="549"/>
    </location>
</feature>
<feature type="compositionally biased region" description="Acidic residues" evidence="1">
    <location>
        <begin position="437"/>
        <end position="448"/>
    </location>
</feature>
<feature type="compositionally biased region" description="Basic and acidic residues" evidence="1">
    <location>
        <begin position="568"/>
        <end position="586"/>
    </location>
</feature>
<gene>
    <name evidence="2" type="ORF">EDB92DRAFT_2069588</name>
</gene>
<sequence>MGLVGDALEVSESYTSVEEFREHIESTGRTKADKLRLWTLQIPLPHVPPAVIAVAAISSRTTSSMLAQMDEDLIRVLMQREEPLCVISIGSDGAVSERKARQELMDNLIRSGEGEIAERRITHPDGRSPPIAIPLLRVFGKAMVIVQDSKHCRKTMRNNLFSGARAIVLARYATFYQQVRDIVNDTAHSPLRRRDVERVDRQDDRAAERLFSSATLNYSINHLGKSSLGLSIYLFIFGDLIDAYQSRKVSHAERAVMVLRAKFFKDLWKSFLHEGGYSAQHYFISNDADKIVDTLILSLLGLIFIHRDFLDTSFPLMPWAHGSESNEHVFGIMRSLITDFTMLDVVRMIPKLTVRLQAACRSRHQNVGETAAGYSHTYFHDEDTPLSLFSQYPSDENLNSLAGVAYDEACYLWSLLGYESSDVLLPSRSQPGGPIPDDPDDASEDSEDGATISDRRELLDAIEAIATPTHDGMSREDCSRLHEYTFAAAAFNLQDFSDIDLLQADLDPVILKDLANQVEGILKASESPHNPALATPSNSDISQSTRMPLTSSDDISFLVEIRQLHQTKEAEKGVRRKGTPSEDQLRLGHVSDPPGASESSELISERRLLARKIRDIVKAVDGTEDVGTSAGLNRQVRWTKTPGLYSATSTSSGAHWGLDPPANGKKTGNSANALDAALKAANAVIKKRRAAFTGLPHAEDISTAKVNGLSTLKRGSYGIVLIENDLMIGEVLTMYEKGGGKFGRHSWVDECRNIGLISYMVVQVWRQSLGQRCQFKTIHGPSSHLALPRFAHIPSTSFLYTLPIGFSSRNEHGIEINRIFMDTVFGKLITSKSSIIGSVKSLQAKTSSKNDEDT</sequence>
<organism evidence="2 3">
    <name type="scientific">Lactarius akahatsu</name>
    <dbReference type="NCBI Taxonomy" id="416441"/>
    <lineage>
        <taxon>Eukaryota</taxon>
        <taxon>Fungi</taxon>
        <taxon>Dikarya</taxon>
        <taxon>Basidiomycota</taxon>
        <taxon>Agaricomycotina</taxon>
        <taxon>Agaricomycetes</taxon>
        <taxon>Russulales</taxon>
        <taxon>Russulaceae</taxon>
        <taxon>Lactarius</taxon>
    </lineage>
</organism>
<dbReference type="Proteomes" id="UP001201163">
    <property type="component" value="Unassembled WGS sequence"/>
</dbReference>
<name>A0AAD4QBG5_9AGAM</name>
<feature type="region of interest" description="Disordered" evidence="1">
    <location>
        <begin position="426"/>
        <end position="451"/>
    </location>
</feature>
<comment type="caution">
    <text evidence="2">The sequence shown here is derived from an EMBL/GenBank/DDBJ whole genome shotgun (WGS) entry which is preliminary data.</text>
</comment>